<dbReference type="AlphaFoldDB" id="A0A544Z4I2"/>
<protein>
    <submittedName>
        <fullName evidence="2">Uncharacterized protein</fullName>
    </submittedName>
</protein>
<reference evidence="2 3" key="1">
    <citation type="submission" date="2019-07" db="EMBL/GenBank/DDBJ databases">
        <title>Microbispora hainanensis DSM 45428.</title>
        <authorList>
            <person name="Thawai C."/>
        </authorList>
    </citation>
    <scope>NUCLEOTIDE SEQUENCE [LARGE SCALE GENOMIC DNA]</scope>
    <source>
        <strain evidence="2 3">DSM 45428</strain>
    </source>
</reference>
<comment type="caution">
    <text evidence="2">The sequence shown here is derived from an EMBL/GenBank/DDBJ whole genome shotgun (WGS) entry which is preliminary data.</text>
</comment>
<sequence length="128" mass="13282">MIHKPAPPTTAMPRMPTSTPEPPPPVLLSGVRGSLRLPPANWSIRWTKSSITATGSPLLLAAARFAIWPAAPWEFLPSALDPANRFVPSITATVAAVLPSLASAVPSCVMYAPACCDEVIVPSGSATA</sequence>
<evidence type="ECO:0000313" key="2">
    <source>
        <dbReference type="EMBL" id="TQS23963.1"/>
    </source>
</evidence>
<gene>
    <name evidence="2" type="ORF">FLX08_02490</name>
</gene>
<accession>A0A544Z4I2</accession>
<evidence type="ECO:0000313" key="3">
    <source>
        <dbReference type="Proteomes" id="UP000316541"/>
    </source>
</evidence>
<dbReference type="Proteomes" id="UP000316541">
    <property type="component" value="Unassembled WGS sequence"/>
</dbReference>
<proteinExistence type="predicted"/>
<dbReference type="EMBL" id="VIRM01000002">
    <property type="protein sequence ID" value="TQS23963.1"/>
    <property type="molecule type" value="Genomic_DNA"/>
</dbReference>
<organism evidence="2 3">
    <name type="scientific">Microbispora hainanensis</name>
    <dbReference type="NCBI Taxonomy" id="568844"/>
    <lineage>
        <taxon>Bacteria</taxon>
        <taxon>Bacillati</taxon>
        <taxon>Actinomycetota</taxon>
        <taxon>Actinomycetes</taxon>
        <taxon>Streptosporangiales</taxon>
        <taxon>Streptosporangiaceae</taxon>
        <taxon>Microbispora</taxon>
    </lineage>
</organism>
<evidence type="ECO:0000256" key="1">
    <source>
        <dbReference type="SAM" id="MobiDB-lite"/>
    </source>
</evidence>
<feature type="compositionally biased region" description="Pro residues" evidence="1">
    <location>
        <begin position="1"/>
        <end position="10"/>
    </location>
</feature>
<name>A0A544Z4I2_9ACTN</name>
<feature type="region of interest" description="Disordered" evidence="1">
    <location>
        <begin position="1"/>
        <end position="26"/>
    </location>
</feature>